<evidence type="ECO:0000313" key="6">
    <source>
        <dbReference type="EMBL" id="HEN16090.1"/>
    </source>
</evidence>
<dbReference type="AlphaFoldDB" id="A0A7C2NXP8"/>
<dbReference type="InterPro" id="IPR017850">
    <property type="entry name" value="Alkaline_phosphatase_core_sf"/>
</dbReference>
<evidence type="ECO:0000259" key="5">
    <source>
        <dbReference type="Pfam" id="PF16347"/>
    </source>
</evidence>
<feature type="domain" description="N-sulphoglucosamine sulphohydrolase C-terminal" evidence="5">
    <location>
        <begin position="397"/>
        <end position="508"/>
    </location>
</feature>
<dbReference type="EMBL" id="DSOK01000321">
    <property type="protein sequence ID" value="HEN16090.1"/>
    <property type="molecule type" value="Genomic_DNA"/>
</dbReference>
<protein>
    <submittedName>
        <fullName evidence="6">Uncharacterized protein</fullName>
    </submittedName>
</protein>
<keyword evidence="2" id="KW-0378">Hydrolase</keyword>
<evidence type="ECO:0000256" key="1">
    <source>
        <dbReference type="ARBA" id="ARBA00008779"/>
    </source>
</evidence>
<evidence type="ECO:0000256" key="3">
    <source>
        <dbReference type="SAM" id="MobiDB-lite"/>
    </source>
</evidence>
<comment type="similarity">
    <text evidence="1">Belongs to the sulfatase family.</text>
</comment>
<name>A0A7C2NXP8_9PLAN</name>
<dbReference type="InterPro" id="IPR050738">
    <property type="entry name" value="Sulfatase"/>
</dbReference>
<dbReference type="Gene3D" id="3.40.720.10">
    <property type="entry name" value="Alkaline Phosphatase, subunit A"/>
    <property type="match status" value="2"/>
</dbReference>
<dbReference type="InterPro" id="IPR000917">
    <property type="entry name" value="Sulfatase_N"/>
</dbReference>
<organism evidence="6">
    <name type="scientific">Schlesneria paludicola</name>
    <dbReference type="NCBI Taxonomy" id="360056"/>
    <lineage>
        <taxon>Bacteria</taxon>
        <taxon>Pseudomonadati</taxon>
        <taxon>Planctomycetota</taxon>
        <taxon>Planctomycetia</taxon>
        <taxon>Planctomycetales</taxon>
        <taxon>Planctomycetaceae</taxon>
        <taxon>Schlesneria</taxon>
    </lineage>
</organism>
<dbReference type="Pfam" id="PF16347">
    <property type="entry name" value="SGSH_C"/>
    <property type="match status" value="1"/>
</dbReference>
<proteinExistence type="inferred from homology"/>
<feature type="domain" description="Sulfatase N-terminal" evidence="4">
    <location>
        <begin position="173"/>
        <end position="287"/>
    </location>
</feature>
<dbReference type="SUPFAM" id="SSF53649">
    <property type="entry name" value="Alkaline phosphatase-like"/>
    <property type="match status" value="1"/>
</dbReference>
<dbReference type="Pfam" id="PF00884">
    <property type="entry name" value="Sulfatase"/>
    <property type="match status" value="1"/>
</dbReference>
<sequence length="529" mass="58378">MFANWRAFQQSRFARGIGQWHVGCFPLGTHSASFGGSRRSIRVQLTTTHWAGLACVLTLCGLGYASWQSGQPTQPAVAGSNPDLKSLPAEASQTSGASQDAPVGLPSRPAGVIEALQQQVANSPVLREAGADRELLSSLDQARSLLAESQERNRLALKRLNRQLRVGAARRSPNVLLILFDELGRAGCKELPCLQALAARGCTFTNYYAGGADVETGWWALMTGRNSGRARQSETGVCELREDDDNLLQRLWQAGYETASIGPWMGRAHPLDSGCDHWAGWLSGRQPLAPFPVEIMSGRTVMRIPANQGGQQQASLWELLRAEVTAYLRRPSDSRQPFFLQVRFPKLSRVQAPVQDWDETLRAMLDELESLQLEQETCVVITALTGDNSQSQHELSEQRLQAPLFIYQPGDGAQRQTVTPVCAAWDLMPTLLDLAEAQRRPANLDGRSLRPALKQRPLTEPALLYWRSATSQAVRQGRWKAVYSSGDRKLRLYDLQEDPEETTDVAGEHPDVVRQLIVDPPADGKSVRS</sequence>
<comment type="caution">
    <text evidence="6">The sequence shown here is derived from an EMBL/GenBank/DDBJ whole genome shotgun (WGS) entry which is preliminary data.</text>
</comment>
<dbReference type="PANTHER" id="PTHR42693:SF53">
    <property type="entry name" value="ENDO-4-O-SULFATASE"/>
    <property type="match status" value="1"/>
</dbReference>
<dbReference type="GO" id="GO:0004065">
    <property type="term" value="F:arylsulfatase activity"/>
    <property type="evidence" value="ECO:0007669"/>
    <property type="project" value="TreeGrafter"/>
</dbReference>
<evidence type="ECO:0000259" key="4">
    <source>
        <dbReference type="Pfam" id="PF00884"/>
    </source>
</evidence>
<accession>A0A7C2NXP8</accession>
<dbReference type="InterPro" id="IPR032506">
    <property type="entry name" value="SGSH_C"/>
</dbReference>
<evidence type="ECO:0000256" key="2">
    <source>
        <dbReference type="ARBA" id="ARBA00022801"/>
    </source>
</evidence>
<gene>
    <name evidence="6" type="ORF">ENQ76_11565</name>
</gene>
<feature type="region of interest" description="Disordered" evidence="3">
    <location>
        <begin position="71"/>
        <end position="104"/>
    </location>
</feature>
<dbReference type="PANTHER" id="PTHR42693">
    <property type="entry name" value="ARYLSULFATASE FAMILY MEMBER"/>
    <property type="match status" value="1"/>
</dbReference>
<reference evidence="6" key="1">
    <citation type="journal article" date="2020" name="mSystems">
        <title>Genome- and Community-Level Interaction Insights into Carbon Utilization and Element Cycling Functions of Hydrothermarchaeota in Hydrothermal Sediment.</title>
        <authorList>
            <person name="Zhou Z."/>
            <person name="Liu Y."/>
            <person name="Xu W."/>
            <person name="Pan J."/>
            <person name="Luo Z.H."/>
            <person name="Li M."/>
        </authorList>
    </citation>
    <scope>NUCLEOTIDE SEQUENCE [LARGE SCALE GENOMIC DNA]</scope>
    <source>
        <strain evidence="6">SpSt-339</strain>
    </source>
</reference>